<accession>A0AC35U209</accession>
<evidence type="ECO:0000313" key="1">
    <source>
        <dbReference type="Proteomes" id="UP000095286"/>
    </source>
</evidence>
<dbReference type="Proteomes" id="UP000095286">
    <property type="component" value="Unplaced"/>
</dbReference>
<name>A0AC35U209_9BILA</name>
<reference evidence="2" key="1">
    <citation type="submission" date="2016-11" db="UniProtKB">
        <authorList>
            <consortium name="WormBaseParasite"/>
        </authorList>
    </citation>
    <scope>IDENTIFICATION</scope>
    <source>
        <strain evidence="2">KR3021</strain>
    </source>
</reference>
<sequence>MKKVIAISLVLIAIPIFMLPAKKTDLRYECYKCLDKSPNCNKTCYGELCVHRTSFFNGTESHNQGCLSSKIDKVDVCKDPNVYYCEENLCNVIQKETKYWWIIAKYWCIIAEYWHNILFVLMLICIVATLLICWFICWFIKARKYSKNQSHKIELGENIYSNKETANSPSDSSYPLMDIESAT</sequence>
<protein>
    <submittedName>
        <fullName evidence="2">Activin_recp domain-containing protein</fullName>
    </submittedName>
</protein>
<evidence type="ECO:0000313" key="2">
    <source>
        <dbReference type="WBParaSite" id="RSKR_0000629650.1"/>
    </source>
</evidence>
<dbReference type="WBParaSite" id="RSKR_0000629650.1">
    <property type="protein sequence ID" value="RSKR_0000629650.1"/>
    <property type="gene ID" value="RSKR_0000629650"/>
</dbReference>
<organism evidence="1 2">
    <name type="scientific">Rhabditophanes sp. KR3021</name>
    <dbReference type="NCBI Taxonomy" id="114890"/>
    <lineage>
        <taxon>Eukaryota</taxon>
        <taxon>Metazoa</taxon>
        <taxon>Ecdysozoa</taxon>
        <taxon>Nematoda</taxon>
        <taxon>Chromadorea</taxon>
        <taxon>Rhabditida</taxon>
        <taxon>Tylenchina</taxon>
        <taxon>Panagrolaimomorpha</taxon>
        <taxon>Strongyloidoidea</taxon>
        <taxon>Alloionematidae</taxon>
        <taxon>Rhabditophanes</taxon>
    </lineage>
</organism>
<proteinExistence type="predicted"/>